<feature type="non-terminal residue" evidence="1">
    <location>
        <position position="1"/>
    </location>
</feature>
<dbReference type="Proteomes" id="UP000221918">
    <property type="component" value="Unassembled WGS sequence"/>
</dbReference>
<protein>
    <submittedName>
        <fullName evidence="1">Nucleoside hydrolase</fullName>
    </submittedName>
</protein>
<name>A0ABD6SXH9_9BACI</name>
<evidence type="ECO:0000313" key="2">
    <source>
        <dbReference type="Proteomes" id="UP000221918"/>
    </source>
</evidence>
<evidence type="ECO:0000313" key="1">
    <source>
        <dbReference type="EMBL" id="PHE82631.1"/>
    </source>
</evidence>
<dbReference type="AlphaFoldDB" id="A0ABD6SXH9"/>
<keyword evidence="1" id="KW-0378">Hydrolase</keyword>
<proteinExistence type="predicted"/>
<organism evidence="1 2">
    <name type="scientific">Bacillus pseudomycoides</name>
    <dbReference type="NCBI Taxonomy" id="64104"/>
    <lineage>
        <taxon>Bacteria</taxon>
        <taxon>Bacillati</taxon>
        <taxon>Bacillota</taxon>
        <taxon>Bacilli</taxon>
        <taxon>Bacillales</taxon>
        <taxon>Bacillaceae</taxon>
        <taxon>Bacillus</taxon>
        <taxon>Bacillus cereus group</taxon>
    </lineage>
</organism>
<accession>A0ABD6SXH9</accession>
<reference evidence="1 2" key="1">
    <citation type="submission" date="2017-09" db="EMBL/GenBank/DDBJ databases">
        <title>Large-scale bioinformatics analysis of Bacillus genomes uncovers conserved roles of natural products in bacterial physiology.</title>
        <authorList>
            <consortium name="Agbiome Team Llc"/>
            <person name="Bleich R.M."/>
            <person name="Grubbs K.J."/>
            <person name="Santa Maria K.C."/>
            <person name="Allen S.E."/>
            <person name="Farag S."/>
            <person name="Shank E.A."/>
            <person name="Bowers A."/>
        </authorList>
    </citation>
    <scope>NUCLEOTIDE SEQUENCE [LARGE SCALE GENOMIC DNA]</scope>
    <source>
        <strain evidence="1 2">AFS037265</strain>
    </source>
</reference>
<comment type="caution">
    <text evidence="1">The sequence shown here is derived from an EMBL/GenBank/DDBJ whole genome shotgun (WGS) entry which is preliminary data.</text>
</comment>
<dbReference type="InterPro" id="IPR036452">
    <property type="entry name" value="Ribo_hydro-like"/>
</dbReference>
<dbReference type="GO" id="GO:0016787">
    <property type="term" value="F:hydrolase activity"/>
    <property type="evidence" value="ECO:0007669"/>
    <property type="project" value="UniProtKB-KW"/>
</dbReference>
<dbReference type="EMBL" id="NUTL01000300">
    <property type="protein sequence ID" value="PHE82631.1"/>
    <property type="molecule type" value="Genomic_DNA"/>
</dbReference>
<sequence>KVSLYGDPIATNIVMKYAKNVSVYPLNVTQQALITPEMETLLMKREEG</sequence>
<dbReference type="SUPFAM" id="SSF53590">
    <property type="entry name" value="Nucleoside hydrolase"/>
    <property type="match status" value="1"/>
</dbReference>
<gene>
    <name evidence="1" type="ORF">COF81_31350</name>
</gene>